<protein>
    <submittedName>
        <fullName evidence="1">Uncharacterized protein</fullName>
    </submittedName>
</protein>
<accession>J4GSD6</accession>
<dbReference type="AlphaFoldDB" id="J4GSD6"/>
<sequence length="115" mass="12516">MPQVSASWFIDHLLVCKFSDAVLNPLEFLILNFPTQWGKATAFGLILAALVQLVLCLDPPAQLDDPIGGSQPTTRPHRASKVVMLRTIYTSVEYGHASHCGTGLVGTLTITRIEL</sequence>
<dbReference type="RefSeq" id="XP_012183353.1">
    <property type="nucleotide sequence ID" value="XM_012327963.1"/>
</dbReference>
<reference evidence="1 2" key="1">
    <citation type="journal article" date="2012" name="Appl. Environ. Microbiol.">
        <title>Short-read sequencing for genomic analysis of the brown rot fungus Fibroporia radiculosa.</title>
        <authorList>
            <person name="Tang J.D."/>
            <person name="Perkins A.D."/>
            <person name="Sonstegard T.S."/>
            <person name="Schroeder S.G."/>
            <person name="Burgess S.C."/>
            <person name="Diehl S.V."/>
        </authorList>
    </citation>
    <scope>NUCLEOTIDE SEQUENCE [LARGE SCALE GENOMIC DNA]</scope>
    <source>
        <strain evidence="1 2">TFFH 294</strain>
    </source>
</reference>
<organism evidence="1 2">
    <name type="scientific">Fibroporia radiculosa</name>
    <dbReference type="NCBI Taxonomy" id="599839"/>
    <lineage>
        <taxon>Eukaryota</taxon>
        <taxon>Fungi</taxon>
        <taxon>Dikarya</taxon>
        <taxon>Basidiomycota</taxon>
        <taxon>Agaricomycotina</taxon>
        <taxon>Agaricomycetes</taxon>
        <taxon>Polyporales</taxon>
        <taxon>Fibroporiaceae</taxon>
        <taxon>Fibroporia</taxon>
    </lineage>
</organism>
<proteinExistence type="predicted"/>
<dbReference type="Proteomes" id="UP000006352">
    <property type="component" value="Unassembled WGS sequence"/>
</dbReference>
<evidence type="ECO:0000313" key="1">
    <source>
        <dbReference type="EMBL" id="CCM04070.1"/>
    </source>
</evidence>
<dbReference type="InParanoid" id="J4GSD6"/>
<dbReference type="HOGENOM" id="CLU_2109062_0_0_1"/>
<dbReference type="GeneID" id="24098981"/>
<dbReference type="EMBL" id="HE797141">
    <property type="protein sequence ID" value="CCM04070.1"/>
    <property type="molecule type" value="Genomic_DNA"/>
</dbReference>
<name>J4GSD6_9APHY</name>
<gene>
    <name evidence="1" type="ORF">FIBRA_06229</name>
</gene>
<keyword evidence="2" id="KW-1185">Reference proteome</keyword>
<evidence type="ECO:0000313" key="2">
    <source>
        <dbReference type="Proteomes" id="UP000006352"/>
    </source>
</evidence>